<dbReference type="Proteomes" id="UP000662873">
    <property type="component" value="Chromosome"/>
</dbReference>
<dbReference type="EMBL" id="AP021858">
    <property type="protein sequence ID" value="BBO22846.1"/>
    <property type="molecule type" value="Genomic_DNA"/>
</dbReference>
<evidence type="ECO:0000313" key="2">
    <source>
        <dbReference type="EMBL" id="BBO22846.1"/>
    </source>
</evidence>
<reference evidence="2" key="1">
    <citation type="journal article" name="DNA Res.">
        <title>The physiological potential of anammox bacteria as revealed by their core genome structure.</title>
        <authorList>
            <person name="Okubo T."/>
            <person name="Toyoda A."/>
            <person name="Fukuhara K."/>
            <person name="Uchiyama I."/>
            <person name="Harigaya Y."/>
            <person name="Kuroiwa M."/>
            <person name="Suzuki T."/>
            <person name="Murakami Y."/>
            <person name="Suwa Y."/>
            <person name="Takami H."/>
        </authorList>
    </citation>
    <scope>NUCLEOTIDE SEQUENCE</scope>
    <source>
        <strain evidence="2">317325-2</strain>
    </source>
</reference>
<dbReference type="PANTHER" id="PTHR42663">
    <property type="entry name" value="HYDROLASE C777.06C-RELATED-RELATED"/>
    <property type="match status" value="1"/>
</dbReference>
<dbReference type="PANTHER" id="PTHR42663:SF6">
    <property type="entry name" value="HYDROLASE C777.06C-RELATED"/>
    <property type="match status" value="1"/>
</dbReference>
<proteinExistence type="predicted"/>
<dbReference type="GO" id="GO:0016787">
    <property type="term" value="F:hydrolase activity"/>
    <property type="evidence" value="ECO:0007669"/>
    <property type="project" value="UniProtKB-KW"/>
</dbReference>
<dbReference type="SUPFAM" id="SSF56281">
    <property type="entry name" value="Metallo-hydrolase/oxidoreductase"/>
    <property type="match status" value="1"/>
</dbReference>
<dbReference type="Pfam" id="PF12706">
    <property type="entry name" value="Lactamase_B_2"/>
    <property type="match status" value="1"/>
</dbReference>
<keyword evidence="2" id="KW-0378">Hydrolase</keyword>
<feature type="domain" description="Metallo-beta-lactamase" evidence="1">
    <location>
        <begin position="59"/>
        <end position="236"/>
    </location>
</feature>
<dbReference type="Gene3D" id="3.60.15.10">
    <property type="entry name" value="Ribonuclease Z/Hydroxyacylglutathione hydrolase-like"/>
    <property type="match status" value="1"/>
</dbReference>
<name>A0A809S2Y3_9BACT</name>
<sequence length="268" mass="29892">MVVRLLGTGAADGIPAFLSNTRVSQFARQHGGKDMRTRSAALVDGSLKIDLPPDTLAHIHRDQLDVRDWTALLITHSHADHFAVEELQYGMFPFSNLEYLCFSVYGNATVCAMARERYPNWPIDLVETRSFQGFTHGPYSITSIRAQHVPEEDSLNFLIERDGRTLLYATDTGVWDEETFEFLSGRVAHALVIECTEGRAATSYEGHLDIGDCVRVVERLRGMGFLGDDSRVVTTHHSHNGECTHAELESLLNPHGIEVGFDGMEFEA</sequence>
<evidence type="ECO:0000313" key="3">
    <source>
        <dbReference type="Proteomes" id="UP000662873"/>
    </source>
</evidence>
<dbReference type="InterPro" id="IPR036866">
    <property type="entry name" value="RibonucZ/Hydroxyglut_hydro"/>
</dbReference>
<evidence type="ECO:0000259" key="1">
    <source>
        <dbReference type="Pfam" id="PF12706"/>
    </source>
</evidence>
<accession>A0A809S2Y3</accession>
<dbReference type="InterPro" id="IPR001279">
    <property type="entry name" value="Metallo-B-lactamas"/>
</dbReference>
<gene>
    <name evidence="2" type="ORF">NPRO_04410</name>
</gene>
<dbReference type="KEGG" id="npy:NPRO_04410"/>
<dbReference type="AlphaFoldDB" id="A0A809S2Y3"/>
<protein>
    <submittedName>
        <fullName evidence="2">Metal-dependent hydrolase of the beta-lactamase superfamily I</fullName>
    </submittedName>
</protein>
<organism evidence="2 3">
    <name type="scientific">Candidatus Nitrosymbiomonas proteolyticus</name>
    <dbReference type="NCBI Taxonomy" id="2608984"/>
    <lineage>
        <taxon>Bacteria</taxon>
        <taxon>Bacillati</taxon>
        <taxon>Armatimonadota</taxon>
        <taxon>Armatimonadota incertae sedis</taxon>
        <taxon>Candidatus Nitrosymbiomonas</taxon>
    </lineage>
</organism>